<dbReference type="Proteomes" id="UP000446658">
    <property type="component" value="Unassembled WGS sequence"/>
</dbReference>
<dbReference type="EMBL" id="WLYX01000001">
    <property type="protein sequence ID" value="MTD33801.1"/>
    <property type="molecule type" value="Genomic_DNA"/>
</dbReference>
<reference evidence="2 3" key="1">
    <citation type="submission" date="2019-11" db="EMBL/GenBank/DDBJ databases">
        <title>Draft genome sequence of Paludibacterium sp. dN18-1.</title>
        <authorList>
            <person name="Im W.-T."/>
        </authorList>
    </citation>
    <scope>NUCLEOTIDE SEQUENCE [LARGE SCALE GENOMIC DNA]</scope>
    <source>
        <strain evidence="3">dN 18-1</strain>
    </source>
</reference>
<evidence type="ECO:0000313" key="2">
    <source>
        <dbReference type="EMBL" id="MTD33801.1"/>
    </source>
</evidence>
<feature type="chain" id="PRO_5032597707" evidence="1">
    <location>
        <begin position="26"/>
        <end position="178"/>
    </location>
</feature>
<name>A0A844GEV2_9NEIS</name>
<dbReference type="RefSeq" id="WP_230370921.1">
    <property type="nucleotide sequence ID" value="NZ_WLYX01000001.1"/>
</dbReference>
<sequence>MSYLLRHVVSPCLLIGLLASSSAWAATYTDTSHQFSFNVPACWKVRPGVLEGKQVLRVIPPKADQRERAAIEVYVLTRKQNRRETPDHWSRQLRKADGDREAASVLKLSARPARLVAEYREGRIVASGLWIVRHNLQVLLPGNGKHMLEARCAANASEFKTYRRQMESVCLSVNWLHP</sequence>
<proteinExistence type="predicted"/>
<dbReference type="AlphaFoldDB" id="A0A844GEV2"/>
<feature type="signal peptide" evidence="1">
    <location>
        <begin position="1"/>
        <end position="25"/>
    </location>
</feature>
<evidence type="ECO:0000256" key="1">
    <source>
        <dbReference type="SAM" id="SignalP"/>
    </source>
</evidence>
<accession>A0A844GEV2</accession>
<keyword evidence="1" id="KW-0732">Signal</keyword>
<gene>
    <name evidence="2" type="ORF">GKE73_14540</name>
</gene>
<protein>
    <submittedName>
        <fullName evidence="2">Uncharacterized protein</fullName>
    </submittedName>
</protein>
<comment type="caution">
    <text evidence="2">The sequence shown here is derived from an EMBL/GenBank/DDBJ whole genome shotgun (WGS) entry which is preliminary data.</text>
</comment>
<keyword evidence="3" id="KW-1185">Reference proteome</keyword>
<organism evidence="2 3">
    <name type="scientific">Paludibacterium denitrificans</name>
    <dbReference type="NCBI Taxonomy" id="2675226"/>
    <lineage>
        <taxon>Bacteria</taxon>
        <taxon>Pseudomonadati</taxon>
        <taxon>Pseudomonadota</taxon>
        <taxon>Betaproteobacteria</taxon>
        <taxon>Neisseriales</taxon>
        <taxon>Chromobacteriaceae</taxon>
        <taxon>Paludibacterium</taxon>
    </lineage>
</organism>
<evidence type="ECO:0000313" key="3">
    <source>
        <dbReference type="Proteomes" id="UP000446658"/>
    </source>
</evidence>